<evidence type="ECO:0000256" key="9">
    <source>
        <dbReference type="ARBA" id="ARBA00046288"/>
    </source>
</evidence>
<keyword evidence="7 12" id="KW-0472">Membrane</keyword>
<feature type="signal peptide" evidence="13">
    <location>
        <begin position="1"/>
        <end position="20"/>
    </location>
</feature>
<feature type="domain" description="RING-type" evidence="14">
    <location>
        <begin position="394"/>
        <end position="436"/>
    </location>
</feature>
<evidence type="ECO:0000256" key="8">
    <source>
        <dbReference type="ARBA" id="ARBA00023180"/>
    </source>
</evidence>
<dbReference type="InterPro" id="IPR051834">
    <property type="entry name" value="RING_finger_E3_ligase"/>
</dbReference>
<organism evidence="15 16">
    <name type="scientific">Petrolisthes cinctipes</name>
    <name type="common">Flat porcelain crab</name>
    <dbReference type="NCBI Taxonomy" id="88211"/>
    <lineage>
        <taxon>Eukaryota</taxon>
        <taxon>Metazoa</taxon>
        <taxon>Ecdysozoa</taxon>
        <taxon>Arthropoda</taxon>
        <taxon>Crustacea</taxon>
        <taxon>Multicrustacea</taxon>
        <taxon>Malacostraca</taxon>
        <taxon>Eumalacostraca</taxon>
        <taxon>Eucarida</taxon>
        <taxon>Decapoda</taxon>
        <taxon>Pleocyemata</taxon>
        <taxon>Anomura</taxon>
        <taxon>Galatheoidea</taxon>
        <taxon>Porcellanidae</taxon>
        <taxon>Petrolisthes</taxon>
    </lineage>
</organism>
<comment type="subcellular location">
    <subcellularLocation>
        <location evidence="9">Endomembrane system</location>
        <topology evidence="9">Single-pass type I membrane protein</topology>
    </subcellularLocation>
</comment>
<dbReference type="GO" id="GO:0008270">
    <property type="term" value="F:zinc ion binding"/>
    <property type="evidence" value="ECO:0007669"/>
    <property type="project" value="UniProtKB-KW"/>
</dbReference>
<evidence type="ECO:0000256" key="1">
    <source>
        <dbReference type="ARBA" id="ARBA00022692"/>
    </source>
</evidence>
<dbReference type="InterPro" id="IPR001841">
    <property type="entry name" value="Znf_RING"/>
</dbReference>
<keyword evidence="4 10" id="KW-0863">Zinc-finger</keyword>
<dbReference type="PANTHER" id="PTHR45931">
    <property type="entry name" value="SI:CH211-59O9.10"/>
    <property type="match status" value="1"/>
</dbReference>
<keyword evidence="3 13" id="KW-0732">Signal</keyword>
<sequence length="687" mass="75977">MPYPLRVYVLYIFQLILVAASTTSSKASNSTPTLHSPRQIKDNRRKNTTSAARLPPVNQSGTLASTYSTYNPDPRRQLVVGFSMMAEQVCLQFSAGSYPGDANGSHTRSVCLKAEQESGRDLDDLTCTHTLGPALRLSRKNRRATVGPGVISTVTYAGSMEAGCGHKQMVLVAGMWMVAGLVSQCLGDILIISDNNETFSIVPDYPARFGPPVLLSGFKGYASHVRPHDACIVPEGPPKLKNYTGAWIGIVQRYGCPFDEKVINAQIAGYDAVIVHNNGSNNLYSMGIDNQSIADKIRIPSVFIGQDDAIMIIENFLYNKGFILEITSDLPFNLQNYLVPFAITIGICFIVILSFMVVKCVRDYRRSRRHRLSSRALRKLPTHKFKKGDPYECCAICLEDYVDNDKLRILPCEHAYHSKCIDPWLTKNRRVCPVCKRKVFTGDERASDLDTDSEDEGSPLINSEGGTQGGTFAPQRENPFQEAERQAEERRQQRRRRRGVSRHVECGPEGYQRLAESSEEEEDEEEEEEQEEQEGREKEEECKHGERSSSAEIEGKVPVVVGCEEIPVVASSARRTSSPRQTPTTISVVVNEIATAAASLTDTSSIGSYCSVGSQGSSPGPVQIAVDVVNSPPLPSTTQDSSMISTQALQTSLDARSERDYVVFYPCHSWRSSEKSNCSFQDDMECI</sequence>
<dbReference type="Gene3D" id="3.50.30.30">
    <property type="match status" value="1"/>
</dbReference>
<keyword evidence="8" id="KW-0325">Glycoprotein</keyword>
<dbReference type="InterPro" id="IPR003137">
    <property type="entry name" value="PA_domain"/>
</dbReference>
<dbReference type="InterPro" id="IPR013083">
    <property type="entry name" value="Znf_RING/FYVE/PHD"/>
</dbReference>
<protein>
    <recommendedName>
        <fullName evidence="14">RING-type domain-containing protein</fullName>
    </recommendedName>
</protein>
<dbReference type="InterPro" id="IPR044744">
    <property type="entry name" value="ZNRF4/RNF13/RNF167_PA"/>
</dbReference>
<dbReference type="FunFam" id="3.30.40.10:FF:000429">
    <property type="entry name" value="E3 ubiquitin-protein ligase RNF13"/>
    <property type="match status" value="1"/>
</dbReference>
<dbReference type="Gene3D" id="3.30.40.10">
    <property type="entry name" value="Zinc/RING finger domain, C3HC4 (zinc finger)"/>
    <property type="match status" value="1"/>
</dbReference>
<dbReference type="Pfam" id="PF13639">
    <property type="entry name" value="zf-RING_2"/>
    <property type="match status" value="1"/>
</dbReference>
<name>A0AAE1G3F7_PETCI</name>
<reference evidence="15" key="1">
    <citation type="submission" date="2023-10" db="EMBL/GenBank/DDBJ databases">
        <title>Genome assemblies of two species of porcelain crab, Petrolisthes cinctipes and Petrolisthes manimaculis (Anomura: Porcellanidae).</title>
        <authorList>
            <person name="Angst P."/>
        </authorList>
    </citation>
    <scope>NUCLEOTIDE SEQUENCE</scope>
    <source>
        <strain evidence="15">PB745_01</strain>
        <tissue evidence="15">Gill</tissue>
    </source>
</reference>
<evidence type="ECO:0000256" key="3">
    <source>
        <dbReference type="ARBA" id="ARBA00022729"/>
    </source>
</evidence>
<dbReference type="SMART" id="SM00184">
    <property type="entry name" value="RING"/>
    <property type="match status" value="1"/>
</dbReference>
<dbReference type="SUPFAM" id="SSF52025">
    <property type="entry name" value="PA domain"/>
    <property type="match status" value="1"/>
</dbReference>
<feature type="compositionally biased region" description="Basic and acidic residues" evidence="11">
    <location>
        <begin position="482"/>
        <end position="491"/>
    </location>
</feature>
<dbReference type="Proteomes" id="UP001286313">
    <property type="component" value="Unassembled WGS sequence"/>
</dbReference>
<proteinExistence type="predicted"/>
<dbReference type="Pfam" id="PF02225">
    <property type="entry name" value="PA"/>
    <property type="match status" value="1"/>
</dbReference>
<dbReference type="InterPro" id="IPR046450">
    <property type="entry name" value="PA_dom_sf"/>
</dbReference>
<comment type="caution">
    <text evidence="15">The sequence shown here is derived from an EMBL/GenBank/DDBJ whole genome shotgun (WGS) entry which is preliminary data.</text>
</comment>
<keyword evidence="2" id="KW-0479">Metal-binding</keyword>
<evidence type="ECO:0000313" key="15">
    <source>
        <dbReference type="EMBL" id="KAK3885704.1"/>
    </source>
</evidence>
<dbReference type="GO" id="GO:0006511">
    <property type="term" value="P:ubiquitin-dependent protein catabolic process"/>
    <property type="evidence" value="ECO:0007669"/>
    <property type="project" value="TreeGrafter"/>
</dbReference>
<feature type="compositionally biased region" description="Polar residues" evidence="11">
    <location>
        <begin position="57"/>
        <end position="69"/>
    </location>
</feature>
<evidence type="ECO:0000256" key="4">
    <source>
        <dbReference type="ARBA" id="ARBA00022771"/>
    </source>
</evidence>
<feature type="compositionally biased region" description="Basic residues" evidence="11">
    <location>
        <begin position="492"/>
        <end position="501"/>
    </location>
</feature>
<dbReference type="EMBL" id="JAWQEG010000774">
    <property type="protein sequence ID" value="KAK3885704.1"/>
    <property type="molecule type" value="Genomic_DNA"/>
</dbReference>
<evidence type="ECO:0000256" key="11">
    <source>
        <dbReference type="SAM" id="MobiDB-lite"/>
    </source>
</evidence>
<accession>A0AAE1G3F7</accession>
<dbReference type="AlphaFoldDB" id="A0AAE1G3F7"/>
<dbReference type="GO" id="GO:0005737">
    <property type="term" value="C:cytoplasm"/>
    <property type="evidence" value="ECO:0007669"/>
    <property type="project" value="UniProtKB-ARBA"/>
</dbReference>
<gene>
    <name evidence="15" type="ORF">Pcinc_010090</name>
</gene>
<feature type="region of interest" description="Disordered" evidence="11">
    <location>
        <begin position="445"/>
        <end position="555"/>
    </location>
</feature>
<evidence type="ECO:0000313" key="16">
    <source>
        <dbReference type="Proteomes" id="UP001286313"/>
    </source>
</evidence>
<evidence type="ECO:0000256" key="2">
    <source>
        <dbReference type="ARBA" id="ARBA00022723"/>
    </source>
</evidence>
<dbReference type="SUPFAM" id="SSF57850">
    <property type="entry name" value="RING/U-box"/>
    <property type="match status" value="1"/>
</dbReference>
<evidence type="ECO:0000256" key="10">
    <source>
        <dbReference type="PROSITE-ProRule" id="PRU00175"/>
    </source>
</evidence>
<dbReference type="CDD" id="cd02123">
    <property type="entry name" value="PA_C_RZF_like"/>
    <property type="match status" value="1"/>
</dbReference>
<evidence type="ECO:0000256" key="5">
    <source>
        <dbReference type="ARBA" id="ARBA00022833"/>
    </source>
</evidence>
<evidence type="ECO:0000259" key="14">
    <source>
        <dbReference type="PROSITE" id="PS50089"/>
    </source>
</evidence>
<dbReference type="PROSITE" id="PS50089">
    <property type="entry name" value="ZF_RING_2"/>
    <property type="match status" value="1"/>
</dbReference>
<feature type="compositionally biased region" description="Basic and acidic residues" evidence="11">
    <location>
        <begin position="533"/>
        <end position="555"/>
    </location>
</feature>
<feature type="chain" id="PRO_5042248178" description="RING-type domain-containing protein" evidence="13">
    <location>
        <begin position="21"/>
        <end position="687"/>
    </location>
</feature>
<evidence type="ECO:0000256" key="13">
    <source>
        <dbReference type="SAM" id="SignalP"/>
    </source>
</evidence>
<dbReference type="GO" id="GO:0005634">
    <property type="term" value="C:nucleus"/>
    <property type="evidence" value="ECO:0007669"/>
    <property type="project" value="TreeGrafter"/>
</dbReference>
<dbReference type="GO" id="GO:0012505">
    <property type="term" value="C:endomembrane system"/>
    <property type="evidence" value="ECO:0007669"/>
    <property type="project" value="UniProtKB-SubCell"/>
</dbReference>
<feature type="transmembrane region" description="Helical" evidence="12">
    <location>
        <begin position="337"/>
        <end position="361"/>
    </location>
</feature>
<dbReference type="PANTHER" id="PTHR45931:SF20">
    <property type="entry name" value="RING-TYPE E3 UBIQUITIN TRANSFERASE"/>
    <property type="match status" value="1"/>
</dbReference>
<dbReference type="GO" id="GO:0061630">
    <property type="term" value="F:ubiquitin protein ligase activity"/>
    <property type="evidence" value="ECO:0007669"/>
    <property type="project" value="TreeGrafter"/>
</dbReference>
<feature type="compositionally biased region" description="Acidic residues" evidence="11">
    <location>
        <begin position="517"/>
        <end position="532"/>
    </location>
</feature>
<feature type="region of interest" description="Disordered" evidence="11">
    <location>
        <begin position="25"/>
        <end position="69"/>
    </location>
</feature>
<keyword evidence="5" id="KW-0862">Zinc</keyword>
<evidence type="ECO:0000256" key="6">
    <source>
        <dbReference type="ARBA" id="ARBA00022989"/>
    </source>
</evidence>
<evidence type="ECO:0000256" key="7">
    <source>
        <dbReference type="ARBA" id="ARBA00023136"/>
    </source>
</evidence>
<keyword evidence="16" id="KW-1185">Reference proteome</keyword>
<keyword evidence="6 12" id="KW-1133">Transmembrane helix</keyword>
<evidence type="ECO:0000256" key="12">
    <source>
        <dbReference type="SAM" id="Phobius"/>
    </source>
</evidence>
<keyword evidence="1 12" id="KW-0812">Transmembrane</keyword>